<keyword evidence="2" id="KW-0808">Transferase</keyword>
<dbReference type="GO" id="GO:0009252">
    <property type="term" value="P:peptidoglycan biosynthetic process"/>
    <property type="evidence" value="ECO:0007669"/>
    <property type="project" value="UniProtKB-UniPathway"/>
</dbReference>
<keyword evidence="4" id="KW-0573">Peptidoglycan synthesis</keyword>
<evidence type="ECO:0000313" key="7">
    <source>
        <dbReference type="EMBL" id="SVA38031.1"/>
    </source>
</evidence>
<dbReference type="GO" id="GO:0008360">
    <property type="term" value="P:regulation of cell shape"/>
    <property type="evidence" value="ECO:0007669"/>
    <property type="project" value="UniProtKB-KW"/>
</dbReference>
<evidence type="ECO:0000256" key="1">
    <source>
        <dbReference type="ARBA" id="ARBA00004752"/>
    </source>
</evidence>
<dbReference type="EMBL" id="UINC01008451">
    <property type="protein sequence ID" value="SVA38031.1"/>
    <property type="molecule type" value="Genomic_DNA"/>
</dbReference>
<evidence type="ECO:0000256" key="3">
    <source>
        <dbReference type="ARBA" id="ARBA00022960"/>
    </source>
</evidence>
<dbReference type="PROSITE" id="PS52029">
    <property type="entry name" value="LD_TPASE"/>
    <property type="match status" value="1"/>
</dbReference>
<dbReference type="Gene3D" id="2.40.440.10">
    <property type="entry name" value="L,D-transpeptidase catalytic domain-like"/>
    <property type="match status" value="1"/>
</dbReference>
<dbReference type="GO" id="GO:0071555">
    <property type="term" value="P:cell wall organization"/>
    <property type="evidence" value="ECO:0007669"/>
    <property type="project" value="UniProtKB-KW"/>
</dbReference>
<keyword evidence="5" id="KW-0961">Cell wall biogenesis/degradation</keyword>
<dbReference type="UniPathway" id="UPA00219"/>
<dbReference type="InterPro" id="IPR005490">
    <property type="entry name" value="LD_TPept_cat_dom"/>
</dbReference>
<dbReference type="Pfam" id="PF03734">
    <property type="entry name" value="YkuD"/>
    <property type="match status" value="1"/>
</dbReference>
<protein>
    <recommendedName>
        <fullName evidence="6">L,D-TPase catalytic domain-containing protein</fullName>
    </recommendedName>
</protein>
<dbReference type="SUPFAM" id="SSF141523">
    <property type="entry name" value="L,D-transpeptidase catalytic domain-like"/>
    <property type="match status" value="1"/>
</dbReference>
<dbReference type="InterPro" id="IPR038063">
    <property type="entry name" value="Transpep_catalytic_dom"/>
</dbReference>
<evidence type="ECO:0000256" key="4">
    <source>
        <dbReference type="ARBA" id="ARBA00022984"/>
    </source>
</evidence>
<keyword evidence="3" id="KW-0133">Cell shape</keyword>
<organism evidence="7">
    <name type="scientific">marine metagenome</name>
    <dbReference type="NCBI Taxonomy" id="408172"/>
    <lineage>
        <taxon>unclassified sequences</taxon>
        <taxon>metagenomes</taxon>
        <taxon>ecological metagenomes</taxon>
    </lineage>
</organism>
<reference evidence="7" key="1">
    <citation type="submission" date="2018-05" db="EMBL/GenBank/DDBJ databases">
        <authorList>
            <person name="Lanie J.A."/>
            <person name="Ng W.-L."/>
            <person name="Kazmierczak K.M."/>
            <person name="Andrzejewski T.M."/>
            <person name="Davidsen T.M."/>
            <person name="Wayne K.J."/>
            <person name="Tettelin H."/>
            <person name="Glass J.I."/>
            <person name="Rusch D."/>
            <person name="Podicherti R."/>
            <person name="Tsui H.-C.T."/>
            <person name="Winkler M.E."/>
        </authorList>
    </citation>
    <scope>NUCLEOTIDE SEQUENCE</scope>
</reference>
<comment type="pathway">
    <text evidence="1">Cell wall biogenesis; peptidoglycan biosynthesis.</text>
</comment>
<accession>A0A381VDC8</accession>
<feature type="non-terminal residue" evidence="7">
    <location>
        <position position="297"/>
    </location>
</feature>
<name>A0A381VDC8_9ZZZZ</name>
<dbReference type="GO" id="GO:0016740">
    <property type="term" value="F:transferase activity"/>
    <property type="evidence" value="ECO:0007669"/>
    <property type="project" value="UniProtKB-KW"/>
</dbReference>
<dbReference type="PANTHER" id="PTHR36699:SF1">
    <property type="entry name" value="L,D-TRANSPEPTIDASE YAFK-RELATED"/>
    <property type="match status" value="1"/>
</dbReference>
<proteinExistence type="predicted"/>
<feature type="domain" description="L,D-TPase catalytic" evidence="6">
    <location>
        <begin position="140"/>
        <end position="275"/>
    </location>
</feature>
<sequence length="297" mass="33513">MKVKYKNLILMLFLCNFSIAEDDIGSSLLSSDKDLSMYSESILIGAIDNVRKKKIDKALEQLNKLIKINPDFKAAQLIYADLMLSRSQKITDFGNIQNASFDHINSLLSEVKARWDFHKIAIEKDKIPSSLIKLANSQSHVIIVDALTSRLFLFENENGTPRMKGDFYVTIGKNGTGKYTEGDQKTPIGVYFVTGFIPSEDLPDLYGDGAFPIDYPNNWDQRHGRTGYGIWLHGTPSTIYSRAPKDSNGCVIVSNNDLNTLSHFIDEGKTPVIITNSINWVTKQKWESRNSNYNLFI</sequence>
<evidence type="ECO:0000256" key="2">
    <source>
        <dbReference type="ARBA" id="ARBA00022679"/>
    </source>
</evidence>
<evidence type="ECO:0000259" key="6">
    <source>
        <dbReference type="PROSITE" id="PS52029"/>
    </source>
</evidence>
<evidence type="ECO:0000256" key="5">
    <source>
        <dbReference type="ARBA" id="ARBA00023316"/>
    </source>
</evidence>
<gene>
    <name evidence="7" type="ORF">METZ01_LOCUS90885</name>
</gene>
<dbReference type="AlphaFoldDB" id="A0A381VDC8"/>
<dbReference type="PANTHER" id="PTHR36699">
    <property type="entry name" value="LD-TRANSPEPTIDASE"/>
    <property type="match status" value="1"/>
</dbReference>
<dbReference type="CDD" id="cd16913">
    <property type="entry name" value="YkuD_like"/>
    <property type="match status" value="1"/>
</dbReference>